<dbReference type="EMBL" id="KZ825111">
    <property type="protein sequence ID" value="PYI22336.1"/>
    <property type="molecule type" value="Genomic_DNA"/>
</dbReference>
<sequence length="153" mass="16870">MCRAKGWSFMIDASASPAESTSRVGLGLLSAQCTIYAPCQKIARCLGGGRGCLRVREREARANQGLPRPTDTCVSYSDSCGRGKKWHDGGLVSDKNSRWDGGGNELRSMVRGGPFFHFSSTIRKTEHWASPRMNNAHAKNGHCHYLLRETIKK</sequence>
<dbReference type="Proteomes" id="UP000249829">
    <property type="component" value="Unassembled WGS sequence"/>
</dbReference>
<evidence type="ECO:0000313" key="2">
    <source>
        <dbReference type="Proteomes" id="UP000249829"/>
    </source>
</evidence>
<accession>A0A2V5IR14</accession>
<organism evidence="1 2">
    <name type="scientific">Aspergillus violaceofuscus (strain CBS 115571)</name>
    <dbReference type="NCBI Taxonomy" id="1450538"/>
    <lineage>
        <taxon>Eukaryota</taxon>
        <taxon>Fungi</taxon>
        <taxon>Dikarya</taxon>
        <taxon>Ascomycota</taxon>
        <taxon>Pezizomycotina</taxon>
        <taxon>Eurotiomycetes</taxon>
        <taxon>Eurotiomycetidae</taxon>
        <taxon>Eurotiales</taxon>
        <taxon>Aspergillaceae</taxon>
        <taxon>Aspergillus</taxon>
    </lineage>
</organism>
<protein>
    <submittedName>
        <fullName evidence="1">Uncharacterized protein</fullName>
    </submittedName>
</protein>
<name>A0A2V5IR14_ASPV1</name>
<gene>
    <name evidence="1" type="ORF">BO99DRAFT_19803</name>
</gene>
<dbReference type="AlphaFoldDB" id="A0A2V5IR14"/>
<keyword evidence="2" id="KW-1185">Reference proteome</keyword>
<evidence type="ECO:0000313" key="1">
    <source>
        <dbReference type="EMBL" id="PYI22336.1"/>
    </source>
</evidence>
<proteinExistence type="predicted"/>
<reference evidence="1 2" key="1">
    <citation type="submission" date="2018-02" db="EMBL/GenBank/DDBJ databases">
        <title>The genomes of Aspergillus section Nigri reveals drivers in fungal speciation.</title>
        <authorList>
            <consortium name="DOE Joint Genome Institute"/>
            <person name="Vesth T.C."/>
            <person name="Nybo J."/>
            <person name="Theobald S."/>
            <person name="Brandl J."/>
            <person name="Frisvad J.C."/>
            <person name="Nielsen K.F."/>
            <person name="Lyhne E.K."/>
            <person name="Kogle M.E."/>
            <person name="Kuo A."/>
            <person name="Riley R."/>
            <person name="Clum A."/>
            <person name="Nolan M."/>
            <person name="Lipzen A."/>
            <person name="Salamov A."/>
            <person name="Henrissat B."/>
            <person name="Wiebenga A."/>
            <person name="De vries R.P."/>
            <person name="Grigoriev I.V."/>
            <person name="Mortensen U.H."/>
            <person name="Andersen M.R."/>
            <person name="Baker S.E."/>
        </authorList>
    </citation>
    <scope>NUCLEOTIDE SEQUENCE [LARGE SCALE GENOMIC DNA]</scope>
    <source>
        <strain evidence="1 2">CBS 115571</strain>
    </source>
</reference>